<dbReference type="AntiFam" id="ANF00095">
    <property type="entry name" value="Shadow ORF (opposite ABC transporters)"/>
</dbReference>
<dbReference type="HOGENOM" id="CLU_2233939_0_0_6"/>
<keyword evidence="2" id="KW-1185">Reference proteome</keyword>
<gene>
    <name evidence="1" type="ordered locus">ECA2959</name>
</gene>
<reference evidence="1" key="1">
    <citation type="submission" date="2004-02" db="EMBL/GenBank/DDBJ databases">
        <title>The genome sequence of the enterobacterial phytopathogen Erwinia carotovora subsp. atroseptica SCRI1043 and functional genomic identification of novel virulence factors.</title>
        <authorList>
            <person name="Bell K.S."/>
            <person name="Sebaihia M."/>
            <person name="Pritchard L."/>
            <person name="Holden M."/>
            <person name="Hyman L.J."/>
            <person name="Holeva M.C."/>
            <person name="Thomson N.R."/>
            <person name="Bentley S.D."/>
            <person name="Churcher C."/>
            <person name="Mungall K."/>
            <person name="Atkin R."/>
            <person name="Bason N."/>
            <person name="Brooks K."/>
            <person name="Chillingworth T."/>
            <person name="Clark K."/>
            <person name="Doggett J."/>
            <person name="Fraser A."/>
            <person name="Hance Z."/>
            <person name="Hauser H."/>
            <person name="Jagels K."/>
            <person name="Moule S."/>
            <person name="Norbertczak H."/>
            <person name="Ormond D."/>
            <person name="Price C."/>
            <person name="Quail M.A."/>
            <person name="Sanders M."/>
            <person name="Walker D."/>
            <person name="Whitehead S."/>
            <person name="Salmond G.P.C."/>
            <person name="Birch P.R.J."/>
            <person name="Barrell B.G."/>
            <person name="Parkhill J."/>
            <person name="Toth I.K."/>
        </authorList>
    </citation>
    <scope>NUCLEOTIDE SEQUENCE</scope>
    <source>
        <strain evidence="1">SCRI1043</strain>
    </source>
</reference>
<dbReference type="KEGG" id="eca:ECA2959"/>
<dbReference type="AlphaFoldDB" id="Q6D2Y5"/>
<organism evidence="1 2">
    <name type="scientific">Pectobacterium atrosepticum (strain SCRI 1043 / ATCC BAA-672)</name>
    <name type="common">Erwinia carotovora subsp. atroseptica</name>
    <dbReference type="NCBI Taxonomy" id="218491"/>
    <lineage>
        <taxon>Bacteria</taxon>
        <taxon>Pseudomonadati</taxon>
        <taxon>Pseudomonadota</taxon>
        <taxon>Gammaproteobacteria</taxon>
        <taxon>Enterobacterales</taxon>
        <taxon>Pectobacteriaceae</taxon>
        <taxon>Pectobacterium</taxon>
    </lineage>
</organism>
<evidence type="ECO:0000313" key="1">
    <source>
        <dbReference type="EMBL" id="CAG75859.1"/>
    </source>
</evidence>
<proteinExistence type="predicted"/>
<protein>
    <submittedName>
        <fullName evidence="1">Uncharacterized protein</fullName>
    </submittedName>
</protein>
<evidence type="ECO:0000313" key="2">
    <source>
        <dbReference type="Proteomes" id="UP000007966"/>
    </source>
</evidence>
<dbReference type="EMBL" id="BX950851">
    <property type="protein sequence ID" value="CAG75859.1"/>
    <property type="molecule type" value="Genomic_DNA"/>
</dbReference>
<dbReference type="Proteomes" id="UP000007966">
    <property type="component" value="Chromosome"/>
</dbReference>
<name>Q6D2Y5_PECAS</name>
<accession>Q6D2Y5</accession>
<sequence length="105" mass="12160">MRLDRDIQRRNRFVTHYQFRFQHQRASNPDTLALPAGKLMRKPSGIRSGKPDSRQHLDYLRLAPLAVVYSVDNQRFFNAVPDATLGVERGERVLKDHLHVAPQLS</sequence>